<dbReference type="OrthoDB" id="5967843at2759"/>
<dbReference type="STRING" id="945553.A0A0D2NNH1"/>
<gene>
    <name evidence="1" type="ORF">HYPSUDRAFT_98284</name>
</gene>
<protein>
    <recommendedName>
        <fullName evidence="3">NACHT domain-containing protein</fullName>
    </recommendedName>
</protein>
<sequence length="160" mass="18141">SDPLVFAKSLETQLRCLIFDPVRQLHLECPLRVVVLLFDGVDECNGDDSQANLIHSIAHFLSARDLPILAFFGSRAEHQLKQIFQLPEVAKDLHQLVLDNHYLADADIRLFLNDKFLQIKTTHPFKLHLGADWPSPMHVEAIVDKSSGQFIYASVVINFV</sequence>
<feature type="non-terminal residue" evidence="1">
    <location>
        <position position="1"/>
    </location>
</feature>
<evidence type="ECO:0000313" key="1">
    <source>
        <dbReference type="EMBL" id="KJA20374.1"/>
    </source>
</evidence>
<proteinExistence type="predicted"/>
<dbReference type="Proteomes" id="UP000054270">
    <property type="component" value="Unassembled WGS sequence"/>
</dbReference>
<evidence type="ECO:0000313" key="2">
    <source>
        <dbReference type="Proteomes" id="UP000054270"/>
    </source>
</evidence>
<accession>A0A0D2NNH1</accession>
<evidence type="ECO:0008006" key="3">
    <source>
        <dbReference type="Google" id="ProtNLM"/>
    </source>
</evidence>
<feature type="non-terminal residue" evidence="1">
    <location>
        <position position="160"/>
    </location>
</feature>
<reference evidence="2" key="1">
    <citation type="submission" date="2014-04" db="EMBL/GenBank/DDBJ databases">
        <title>Evolutionary Origins and Diversification of the Mycorrhizal Mutualists.</title>
        <authorList>
            <consortium name="DOE Joint Genome Institute"/>
            <consortium name="Mycorrhizal Genomics Consortium"/>
            <person name="Kohler A."/>
            <person name="Kuo A."/>
            <person name="Nagy L.G."/>
            <person name="Floudas D."/>
            <person name="Copeland A."/>
            <person name="Barry K.W."/>
            <person name="Cichocki N."/>
            <person name="Veneault-Fourrey C."/>
            <person name="LaButti K."/>
            <person name="Lindquist E.A."/>
            <person name="Lipzen A."/>
            <person name="Lundell T."/>
            <person name="Morin E."/>
            <person name="Murat C."/>
            <person name="Riley R."/>
            <person name="Ohm R."/>
            <person name="Sun H."/>
            <person name="Tunlid A."/>
            <person name="Henrissat B."/>
            <person name="Grigoriev I.V."/>
            <person name="Hibbett D.S."/>
            <person name="Martin F."/>
        </authorList>
    </citation>
    <scope>NUCLEOTIDE SEQUENCE [LARGE SCALE GENOMIC DNA]</scope>
    <source>
        <strain evidence="2">FD-334 SS-4</strain>
    </source>
</reference>
<keyword evidence="2" id="KW-1185">Reference proteome</keyword>
<name>A0A0D2NNH1_HYPSF</name>
<dbReference type="EMBL" id="KN817568">
    <property type="protein sequence ID" value="KJA20374.1"/>
    <property type="molecule type" value="Genomic_DNA"/>
</dbReference>
<dbReference type="AlphaFoldDB" id="A0A0D2NNH1"/>
<dbReference type="OMA" id="IVEPXRT"/>
<organism evidence="1 2">
    <name type="scientific">Hypholoma sublateritium (strain FD-334 SS-4)</name>
    <dbReference type="NCBI Taxonomy" id="945553"/>
    <lineage>
        <taxon>Eukaryota</taxon>
        <taxon>Fungi</taxon>
        <taxon>Dikarya</taxon>
        <taxon>Basidiomycota</taxon>
        <taxon>Agaricomycotina</taxon>
        <taxon>Agaricomycetes</taxon>
        <taxon>Agaricomycetidae</taxon>
        <taxon>Agaricales</taxon>
        <taxon>Agaricineae</taxon>
        <taxon>Strophariaceae</taxon>
        <taxon>Hypholoma</taxon>
    </lineage>
</organism>